<evidence type="ECO:0000313" key="2">
    <source>
        <dbReference type="Proteomes" id="UP000663440"/>
    </source>
</evidence>
<gene>
    <name evidence="1" type="ORF">J0383_14280</name>
</gene>
<protein>
    <submittedName>
        <fullName evidence="1">Exo-alpha-sialidase</fullName>
    </submittedName>
</protein>
<organism evidence="1 2">
    <name type="scientific">Flavobacterium endoglycinae</name>
    <dbReference type="NCBI Taxonomy" id="2816357"/>
    <lineage>
        <taxon>Bacteria</taxon>
        <taxon>Pseudomonadati</taxon>
        <taxon>Bacteroidota</taxon>
        <taxon>Flavobacteriia</taxon>
        <taxon>Flavobacteriales</taxon>
        <taxon>Flavobacteriaceae</taxon>
        <taxon>Flavobacterium</taxon>
    </lineage>
</organism>
<dbReference type="PROSITE" id="PS51257">
    <property type="entry name" value="PROKAR_LIPOPROTEIN"/>
    <property type="match status" value="1"/>
</dbReference>
<reference evidence="1 2" key="1">
    <citation type="submission" date="2021-03" db="EMBL/GenBank/DDBJ databases">
        <title>Flavobacterium kribbensis sp. nov, an endophytic bacteria, isolated from soybean.</title>
        <authorList>
            <person name="Lee J."/>
            <person name="Seo J."/>
        </authorList>
    </citation>
    <scope>NUCLEOTIDE SEQUENCE [LARGE SCALE GENOMIC DNA]</scope>
    <source>
        <strain evidence="1 2">BB8</strain>
    </source>
</reference>
<evidence type="ECO:0000313" key="1">
    <source>
        <dbReference type="EMBL" id="QSW87454.1"/>
    </source>
</evidence>
<accession>A0ABX7Q8W1</accession>
<keyword evidence="2" id="KW-1185">Reference proteome</keyword>
<dbReference type="EMBL" id="CP071448">
    <property type="protein sequence ID" value="QSW87454.1"/>
    <property type="molecule type" value="Genomic_DNA"/>
</dbReference>
<proteinExistence type="predicted"/>
<dbReference type="Proteomes" id="UP000663440">
    <property type="component" value="Chromosome"/>
</dbReference>
<dbReference type="RefSeq" id="WP_207294683.1">
    <property type="nucleotide sequence ID" value="NZ_CP071448.1"/>
</dbReference>
<name>A0ABX7Q8W1_9FLAO</name>
<dbReference type="SUPFAM" id="SSF50939">
    <property type="entry name" value="Sialidases"/>
    <property type="match status" value="1"/>
</dbReference>
<dbReference type="Gene3D" id="2.120.10.10">
    <property type="match status" value="1"/>
</dbReference>
<dbReference type="CDD" id="cd15482">
    <property type="entry name" value="Sialidase_non-viral"/>
    <property type="match status" value="1"/>
</dbReference>
<sequence>MELKYYHFFILVLFLSCADVDDQPEPKVFDKKSNEVILTKRITPIDKKHKAFTDLVFFDDKWFLTYRESDKHIFGENGIVRIISSSNADDWDLAKIYKSDGFDLRDPKFSINNKKLMLITHGTKYKMQNVSDPSEFKDFRADYNSDLGWESFKDIYLDNNSNSIDAKIKGNQTYPWRITWYKNRAYSFGYNFQQNIFTFYLSDDGFNFTHINSISPIEGYPSEATIRVNNDGLFYTIVRREYKTALLGISKDLGATWKWIDTIPINQFGGPNFIFYKDGILLSGRENNKLILGYYDLNVKKYKKIMTFESGGDCSYPGMFQKDDFLWISYYSSHEQATGSSIYLSRINLNKLEL</sequence>
<dbReference type="InterPro" id="IPR036278">
    <property type="entry name" value="Sialidase_sf"/>
</dbReference>